<dbReference type="SUPFAM" id="SSF53448">
    <property type="entry name" value="Nucleotide-diphospho-sugar transferases"/>
    <property type="match status" value="1"/>
</dbReference>
<dbReference type="RefSeq" id="WP_108900827.1">
    <property type="nucleotide sequence ID" value="NZ_CP029185.2"/>
</dbReference>
<feature type="binding site" evidence="8">
    <location>
        <position position="24"/>
    </location>
    <ligand>
        <name>GTP</name>
        <dbReference type="ChEBI" id="CHEBI:37565"/>
    </ligand>
</feature>
<evidence type="ECO:0000256" key="5">
    <source>
        <dbReference type="ARBA" id="ARBA00022842"/>
    </source>
</evidence>
<name>A0A2Y9TZ04_9GAMM</name>
<dbReference type="InterPro" id="IPR025877">
    <property type="entry name" value="MobA-like_NTP_Trfase"/>
</dbReference>
<keyword evidence="11" id="KW-1185">Reference proteome</keyword>
<dbReference type="PANTHER" id="PTHR19136">
    <property type="entry name" value="MOLYBDENUM COFACTOR GUANYLYLTRANSFERASE"/>
    <property type="match status" value="1"/>
</dbReference>
<feature type="domain" description="MobA-like NTP transferase" evidence="9">
    <location>
        <begin position="8"/>
        <end position="157"/>
    </location>
</feature>
<dbReference type="EC" id="2.7.7.77" evidence="8"/>
<dbReference type="GO" id="GO:1902758">
    <property type="term" value="P:bis(molybdopterin guanine dinucleotide)molybdenum biosynthetic process"/>
    <property type="evidence" value="ECO:0007669"/>
    <property type="project" value="TreeGrafter"/>
</dbReference>
<keyword evidence="1 8" id="KW-0963">Cytoplasm</keyword>
<dbReference type="InterPro" id="IPR029044">
    <property type="entry name" value="Nucleotide-diphossugar_trans"/>
</dbReference>
<evidence type="ECO:0000256" key="3">
    <source>
        <dbReference type="ARBA" id="ARBA00022723"/>
    </source>
</evidence>
<dbReference type="OrthoDB" id="9788394at2"/>
<comment type="catalytic activity">
    <reaction evidence="8">
        <text>Mo-molybdopterin + GTP + H(+) = Mo-molybdopterin guanine dinucleotide + diphosphate</text>
        <dbReference type="Rhea" id="RHEA:34243"/>
        <dbReference type="ChEBI" id="CHEBI:15378"/>
        <dbReference type="ChEBI" id="CHEBI:33019"/>
        <dbReference type="ChEBI" id="CHEBI:37565"/>
        <dbReference type="ChEBI" id="CHEBI:71302"/>
        <dbReference type="ChEBI" id="CHEBI:71310"/>
        <dbReference type="EC" id="2.7.7.77"/>
    </reaction>
</comment>
<sequence length="191" mass="21068">MSIPSITGAILAGGQATRMGGTDKGLVAVDGTPLYLHVLARLKPQVENIIISANRNTEEYKKSGYPVFQDSIDGFKGPLAGILTILENSPTEWVLFSPCDTPLIPNNLAERLWNNRNNQPIAYADDGERAHPTLSLMNTCLITPLRNYLQGGDRKLMIFLSQQQATAVDFSDIPLAFKNINTLDECHNWNK</sequence>
<evidence type="ECO:0000259" key="9">
    <source>
        <dbReference type="Pfam" id="PF12804"/>
    </source>
</evidence>
<dbReference type="PANTHER" id="PTHR19136:SF81">
    <property type="entry name" value="MOLYBDENUM COFACTOR GUANYLYLTRANSFERASE"/>
    <property type="match status" value="1"/>
</dbReference>
<dbReference type="GO" id="GO:0061603">
    <property type="term" value="F:molybdenum cofactor guanylyltransferase activity"/>
    <property type="evidence" value="ECO:0007669"/>
    <property type="project" value="UniProtKB-EC"/>
</dbReference>
<dbReference type="AlphaFoldDB" id="A0A2Y9TZ04"/>
<keyword evidence="7 8" id="KW-0501">Molybdenum cofactor biosynthesis</keyword>
<evidence type="ECO:0000256" key="8">
    <source>
        <dbReference type="HAMAP-Rule" id="MF_00316"/>
    </source>
</evidence>
<organism evidence="10 11">
    <name type="scientific">Limnobaculum parvum</name>
    <dbReference type="NCBI Taxonomy" id="2172103"/>
    <lineage>
        <taxon>Bacteria</taxon>
        <taxon>Pseudomonadati</taxon>
        <taxon>Pseudomonadota</taxon>
        <taxon>Gammaproteobacteria</taxon>
        <taxon>Enterobacterales</taxon>
        <taxon>Budviciaceae</taxon>
        <taxon>Limnobaculum</taxon>
    </lineage>
</organism>
<feature type="binding site" evidence="8">
    <location>
        <position position="100"/>
    </location>
    <ligand>
        <name>Mg(2+)</name>
        <dbReference type="ChEBI" id="CHEBI:18420"/>
    </ligand>
</feature>
<keyword evidence="3 8" id="KW-0479">Metal-binding</keyword>
<evidence type="ECO:0000256" key="4">
    <source>
        <dbReference type="ARBA" id="ARBA00022741"/>
    </source>
</evidence>
<keyword evidence="6 8" id="KW-0342">GTP-binding</keyword>
<keyword evidence="5 8" id="KW-0460">Magnesium</keyword>
<gene>
    <name evidence="8 10" type="primary">mobA</name>
    <name evidence="10" type="ORF">HYN51_09485</name>
</gene>
<comment type="caution">
    <text evidence="8">Lacks conserved residue(s) required for the propagation of feature annotation.</text>
</comment>
<reference evidence="10 11" key="1">
    <citation type="journal article" date="2019" name="Int. J. Syst. Evol. Microbiol.">
        <title>Limnobaculum parvum gen. nov., sp. nov., isolated from a freshwater lake.</title>
        <authorList>
            <person name="Baek C."/>
            <person name="Shin S.K."/>
            <person name="Yi H."/>
        </authorList>
    </citation>
    <scope>NUCLEOTIDE SEQUENCE [LARGE SCALE GENOMIC DNA]</scope>
    <source>
        <strain evidence="10 11">HYN0051</strain>
    </source>
</reference>
<comment type="subcellular location">
    <subcellularLocation>
        <location evidence="8">Cytoplasm</location>
    </subcellularLocation>
</comment>
<dbReference type="GO" id="GO:0005525">
    <property type="term" value="F:GTP binding"/>
    <property type="evidence" value="ECO:0007669"/>
    <property type="project" value="UniProtKB-UniRule"/>
</dbReference>
<keyword evidence="2 8" id="KW-0808">Transferase</keyword>
<feature type="binding site" evidence="8">
    <location>
        <position position="100"/>
    </location>
    <ligand>
        <name>GTP</name>
        <dbReference type="ChEBI" id="CHEBI:37565"/>
    </ligand>
</feature>
<comment type="similarity">
    <text evidence="8">Belongs to the MobA family.</text>
</comment>
<evidence type="ECO:0000256" key="2">
    <source>
        <dbReference type="ARBA" id="ARBA00022679"/>
    </source>
</evidence>
<proteinExistence type="inferred from homology"/>
<dbReference type="KEGG" id="lpv:HYN51_09485"/>
<evidence type="ECO:0000313" key="11">
    <source>
        <dbReference type="Proteomes" id="UP000244908"/>
    </source>
</evidence>
<dbReference type="CDD" id="cd02503">
    <property type="entry name" value="MobA"/>
    <property type="match status" value="1"/>
</dbReference>
<dbReference type="GO" id="GO:0005737">
    <property type="term" value="C:cytoplasm"/>
    <property type="evidence" value="ECO:0007669"/>
    <property type="project" value="UniProtKB-SubCell"/>
</dbReference>
<evidence type="ECO:0000313" key="10">
    <source>
        <dbReference type="EMBL" id="AWH88770.1"/>
    </source>
</evidence>
<dbReference type="Gene3D" id="3.90.550.10">
    <property type="entry name" value="Spore Coat Polysaccharide Biosynthesis Protein SpsA, Chain A"/>
    <property type="match status" value="1"/>
</dbReference>
<dbReference type="EMBL" id="CP029185">
    <property type="protein sequence ID" value="AWH88770.1"/>
    <property type="molecule type" value="Genomic_DNA"/>
</dbReference>
<evidence type="ECO:0000256" key="6">
    <source>
        <dbReference type="ARBA" id="ARBA00023134"/>
    </source>
</evidence>
<comment type="cofactor">
    <cofactor evidence="8">
        <name>Mg(2+)</name>
        <dbReference type="ChEBI" id="CHEBI:18420"/>
    </cofactor>
</comment>
<feature type="binding site" evidence="8">
    <location>
        <position position="70"/>
    </location>
    <ligand>
        <name>GTP</name>
        <dbReference type="ChEBI" id="CHEBI:37565"/>
    </ligand>
</feature>
<dbReference type="NCBIfam" id="TIGR02665">
    <property type="entry name" value="molyb_mobA"/>
    <property type="match status" value="1"/>
</dbReference>
<dbReference type="HAMAP" id="MF_00316">
    <property type="entry name" value="MobA"/>
    <property type="match status" value="1"/>
</dbReference>
<evidence type="ECO:0000256" key="7">
    <source>
        <dbReference type="ARBA" id="ARBA00023150"/>
    </source>
</evidence>
<dbReference type="GO" id="GO:0046872">
    <property type="term" value="F:metal ion binding"/>
    <property type="evidence" value="ECO:0007669"/>
    <property type="project" value="UniProtKB-KW"/>
</dbReference>
<accession>A0A2Y9TZ04</accession>
<protein>
    <recommendedName>
        <fullName evidence="8">Molybdenum cofactor guanylyltransferase</fullName>
        <shortName evidence="8">MoCo guanylyltransferase</shortName>
        <ecNumber evidence="8">2.7.7.77</ecNumber>
    </recommendedName>
    <alternativeName>
        <fullName evidence="8">GTP:molybdopterin guanylyltransferase</fullName>
    </alternativeName>
    <alternativeName>
        <fullName evidence="8">Mo-MPT guanylyltransferase</fullName>
    </alternativeName>
    <alternativeName>
        <fullName evidence="8">Molybdopterin guanylyltransferase</fullName>
    </alternativeName>
    <alternativeName>
        <fullName evidence="8">Molybdopterin-guanine dinucleotide synthase</fullName>
        <shortName evidence="8">MGD synthase</shortName>
    </alternativeName>
</protein>
<keyword evidence="10" id="KW-0548">Nucleotidyltransferase</keyword>
<comment type="function">
    <text evidence="8">Transfers a GMP moiety from GTP to Mo-molybdopterin (Mo-MPT) cofactor (Moco or molybdenum cofactor) to form Mo-molybdopterin guanine dinucleotide (Mo-MGD) cofactor.</text>
</comment>
<comment type="domain">
    <text evidence="8">The N-terminal domain determines nucleotide recognition and specific binding, while the C-terminal domain determines the specific binding to the target protein.</text>
</comment>
<keyword evidence="4 8" id="KW-0547">Nucleotide-binding</keyword>
<dbReference type="InterPro" id="IPR013482">
    <property type="entry name" value="Molybde_CF_guanTrfase"/>
</dbReference>
<comment type="subunit">
    <text evidence="8">Monomer.</text>
</comment>
<evidence type="ECO:0000256" key="1">
    <source>
        <dbReference type="ARBA" id="ARBA00022490"/>
    </source>
</evidence>
<dbReference type="Pfam" id="PF12804">
    <property type="entry name" value="NTP_transf_3"/>
    <property type="match status" value="1"/>
</dbReference>
<dbReference type="Proteomes" id="UP000244908">
    <property type="component" value="Chromosome"/>
</dbReference>
<feature type="binding site" evidence="8">
    <location>
        <begin position="11"/>
        <end position="13"/>
    </location>
    <ligand>
        <name>GTP</name>
        <dbReference type="ChEBI" id="CHEBI:37565"/>
    </ligand>
</feature>